<keyword evidence="2" id="KW-1185">Reference proteome</keyword>
<organism evidence="1 2">
    <name type="scientific">Buddleja alternifolia</name>
    <dbReference type="NCBI Taxonomy" id="168488"/>
    <lineage>
        <taxon>Eukaryota</taxon>
        <taxon>Viridiplantae</taxon>
        <taxon>Streptophyta</taxon>
        <taxon>Embryophyta</taxon>
        <taxon>Tracheophyta</taxon>
        <taxon>Spermatophyta</taxon>
        <taxon>Magnoliopsida</taxon>
        <taxon>eudicotyledons</taxon>
        <taxon>Gunneridae</taxon>
        <taxon>Pentapetalae</taxon>
        <taxon>asterids</taxon>
        <taxon>lamiids</taxon>
        <taxon>Lamiales</taxon>
        <taxon>Scrophulariaceae</taxon>
        <taxon>Buddlejeae</taxon>
        <taxon>Buddleja</taxon>
    </lineage>
</organism>
<evidence type="ECO:0000313" key="1">
    <source>
        <dbReference type="EMBL" id="KAG8382566.1"/>
    </source>
</evidence>
<accession>A0AAV6XHU1</accession>
<gene>
    <name evidence="1" type="ORF">BUALT_Bualt05G0090700</name>
</gene>
<sequence length="94" mass="9495">MSVSALVVGTTEPAVGATGGVAAGGDGMMITESNDVSAVEPSATTAAATPTDDEKQNLADVINSIHKTLGIVDQLYHSVSSIDVASQLLLLQRL</sequence>
<protein>
    <submittedName>
        <fullName evidence="1">Uncharacterized protein</fullName>
    </submittedName>
</protein>
<proteinExistence type="predicted"/>
<dbReference type="AlphaFoldDB" id="A0AAV6XHU1"/>
<reference evidence="1" key="1">
    <citation type="submission" date="2019-10" db="EMBL/GenBank/DDBJ databases">
        <authorList>
            <person name="Zhang R."/>
            <person name="Pan Y."/>
            <person name="Wang J."/>
            <person name="Ma R."/>
            <person name="Yu S."/>
        </authorList>
    </citation>
    <scope>NUCLEOTIDE SEQUENCE</scope>
    <source>
        <strain evidence="1">LA-IB0</strain>
        <tissue evidence="1">Leaf</tissue>
    </source>
</reference>
<dbReference type="Proteomes" id="UP000826271">
    <property type="component" value="Unassembled WGS sequence"/>
</dbReference>
<comment type="caution">
    <text evidence="1">The sequence shown here is derived from an EMBL/GenBank/DDBJ whole genome shotgun (WGS) entry which is preliminary data.</text>
</comment>
<name>A0AAV6XHU1_9LAMI</name>
<dbReference type="EMBL" id="WHWC01000005">
    <property type="protein sequence ID" value="KAG8382566.1"/>
    <property type="molecule type" value="Genomic_DNA"/>
</dbReference>
<evidence type="ECO:0000313" key="2">
    <source>
        <dbReference type="Proteomes" id="UP000826271"/>
    </source>
</evidence>